<evidence type="ECO:0000313" key="6">
    <source>
        <dbReference type="Proteomes" id="UP000315759"/>
    </source>
</evidence>
<name>A0A544VVA1_9MYCO</name>
<accession>A0A544VVA1</accession>
<evidence type="ECO:0000256" key="2">
    <source>
        <dbReference type="ARBA" id="ARBA00022801"/>
    </source>
</evidence>
<dbReference type="AlphaFoldDB" id="A0A544VVA1"/>
<proteinExistence type="inferred from homology"/>
<dbReference type="RefSeq" id="WP_142554613.1">
    <property type="nucleotide sequence ID" value="NZ_VIFX01000037.1"/>
</dbReference>
<comment type="caution">
    <text evidence="5">The sequence shown here is derived from an EMBL/GenBank/DDBJ whole genome shotgun (WGS) entry which is preliminary data.</text>
</comment>
<keyword evidence="3" id="KW-0812">Transmembrane</keyword>
<keyword evidence="6" id="KW-1185">Reference proteome</keyword>
<comment type="similarity">
    <text evidence="1">Belongs to the peptidase S13 family.</text>
</comment>
<feature type="transmembrane region" description="Helical" evidence="3">
    <location>
        <begin position="12"/>
        <end position="32"/>
    </location>
</feature>
<evidence type="ECO:0000313" key="5">
    <source>
        <dbReference type="EMBL" id="TQR83925.1"/>
    </source>
</evidence>
<dbReference type="Pfam" id="PF02113">
    <property type="entry name" value="Peptidase_S13"/>
    <property type="match status" value="2"/>
</dbReference>
<dbReference type="NCBIfam" id="TIGR00666">
    <property type="entry name" value="PBP4"/>
    <property type="match status" value="2"/>
</dbReference>
<dbReference type="EMBL" id="VIFX01000037">
    <property type="protein sequence ID" value="TQR83925.1"/>
    <property type="molecule type" value="Genomic_DNA"/>
</dbReference>
<keyword evidence="3" id="KW-1133">Transmembrane helix</keyword>
<dbReference type="EC" id="3.4.16.4" evidence="5"/>
<dbReference type="SUPFAM" id="SSF56601">
    <property type="entry name" value="beta-lactamase/transpeptidase-like"/>
    <property type="match status" value="1"/>
</dbReference>
<gene>
    <name evidence="5" type="primary">dacB</name>
    <name evidence="5" type="ORF">D8S82_24625</name>
</gene>
<dbReference type="Pfam" id="PF23714">
    <property type="entry name" value="Rv3627c_N"/>
    <property type="match status" value="1"/>
</dbReference>
<feature type="domain" description="Carboxypeptidase Rv3627c-like N-terminal" evidence="4">
    <location>
        <begin position="1"/>
        <end position="61"/>
    </location>
</feature>
<dbReference type="PANTHER" id="PTHR30023">
    <property type="entry name" value="D-ALANYL-D-ALANINE CARBOXYPEPTIDASE"/>
    <property type="match status" value="1"/>
</dbReference>
<protein>
    <submittedName>
        <fullName evidence="5">D-alanyl-D-alanine carboxypeptidase/D-alanyl-D-alanine-endopeptidase</fullName>
        <ecNumber evidence="5">3.4.16.4</ecNumber>
    </submittedName>
</protein>
<dbReference type="Gene3D" id="3.40.710.10">
    <property type="entry name" value="DD-peptidase/beta-lactamase superfamily"/>
    <property type="match status" value="2"/>
</dbReference>
<keyword evidence="5" id="KW-0121">Carboxypeptidase</keyword>
<evidence type="ECO:0000259" key="4">
    <source>
        <dbReference type="Pfam" id="PF23714"/>
    </source>
</evidence>
<reference evidence="5 6" key="1">
    <citation type="submission" date="2018-10" db="EMBL/GenBank/DDBJ databases">
        <title>Draft genome of Mycobacterium hodleri strain B.</title>
        <authorList>
            <person name="Amande T.J."/>
            <person name="Mcgenity T.J."/>
        </authorList>
    </citation>
    <scope>NUCLEOTIDE SEQUENCE [LARGE SCALE GENOMIC DNA]</scope>
    <source>
        <strain evidence="5 6">B</strain>
    </source>
</reference>
<keyword evidence="2 5" id="KW-0378">Hydrolase</keyword>
<dbReference type="PRINTS" id="PR00922">
    <property type="entry name" value="DADACBPTASE3"/>
</dbReference>
<dbReference type="InterPro" id="IPR012338">
    <property type="entry name" value="Beta-lactam/transpept-like"/>
</dbReference>
<dbReference type="GO" id="GO:0006508">
    <property type="term" value="P:proteolysis"/>
    <property type="evidence" value="ECO:0007669"/>
    <property type="project" value="InterPro"/>
</dbReference>
<evidence type="ECO:0000256" key="3">
    <source>
        <dbReference type="SAM" id="Phobius"/>
    </source>
</evidence>
<dbReference type="InterPro" id="IPR056340">
    <property type="entry name" value="Rv3627c-like_N"/>
</dbReference>
<dbReference type="PANTHER" id="PTHR30023:SF0">
    <property type="entry name" value="PENICILLIN-SENSITIVE CARBOXYPEPTIDASE A"/>
    <property type="match status" value="1"/>
</dbReference>
<dbReference type="Proteomes" id="UP000315759">
    <property type="component" value="Unassembled WGS sequence"/>
</dbReference>
<dbReference type="GO" id="GO:0000270">
    <property type="term" value="P:peptidoglycan metabolic process"/>
    <property type="evidence" value="ECO:0007669"/>
    <property type="project" value="TreeGrafter"/>
</dbReference>
<sequence>MAPTRWRRSTHVWVGVLVLFLVVAVVVAAALVTSSGRSPAEPKVAVAPQPALVTAAPAVAPLSDSAPVPTPAGLAAVLAPFVANPDLGAFTGRVTDAMTGRELWARGAAVPMQPASTNKVLTAAAALLTLDRDARLTTTVVAPDQTKSPGLVVLKGGGDPTLSAAPKNVDTWYRGAARIADLADQVRSSGVKPKVVQVDVSAYSGPTLARGWDPLDIDGGDIAPMEAVMLDGGRTQPVSVDSARSTTPALDAGRALAVALGLNPAAVTVRPTPVTGDDIASVQSPPLIERLRQMMSESDNVMAESTGREVAAAIGKPQSFDGGVAAVLGQLKKAGVDTGGATLMDSSGLSVDDRLTAETLDEVVNAAAGNATLDDHDLRPLVDLLPIAGGSGTLSNRFLDTDAGRDAVGLLRAKTGSLTGTNALAGFVTDDSGRVLTFSMISNNAGPTGRTAIDAVAAALRSCGCSR</sequence>
<organism evidence="5 6">
    <name type="scientific">Mycolicibacterium hodleri</name>
    <dbReference type="NCBI Taxonomy" id="49897"/>
    <lineage>
        <taxon>Bacteria</taxon>
        <taxon>Bacillati</taxon>
        <taxon>Actinomycetota</taxon>
        <taxon>Actinomycetes</taxon>
        <taxon>Mycobacteriales</taxon>
        <taxon>Mycobacteriaceae</taxon>
        <taxon>Mycolicibacterium</taxon>
    </lineage>
</organism>
<keyword evidence="5" id="KW-0645">Protease</keyword>
<dbReference type="InterPro" id="IPR000667">
    <property type="entry name" value="Peptidase_S13"/>
</dbReference>
<keyword evidence="3" id="KW-0472">Membrane</keyword>
<dbReference type="GO" id="GO:0009002">
    <property type="term" value="F:serine-type D-Ala-D-Ala carboxypeptidase activity"/>
    <property type="evidence" value="ECO:0007669"/>
    <property type="project" value="UniProtKB-EC"/>
</dbReference>
<evidence type="ECO:0000256" key="1">
    <source>
        <dbReference type="ARBA" id="ARBA00006096"/>
    </source>
</evidence>